<dbReference type="EMBL" id="JACHCB010000015">
    <property type="protein sequence ID" value="MBB6112000.1"/>
    <property type="molecule type" value="Genomic_DNA"/>
</dbReference>
<keyword evidence="4" id="KW-0378">Hydrolase</keyword>
<dbReference type="Gene3D" id="3.30.870.10">
    <property type="entry name" value="Endonuclease Chain A"/>
    <property type="match status" value="2"/>
</dbReference>
<organism evidence="8 9">
    <name type="scientific">Mucilaginibacter lappiensis</name>
    <dbReference type="NCBI Taxonomy" id="354630"/>
    <lineage>
        <taxon>Bacteria</taxon>
        <taxon>Pseudomonadati</taxon>
        <taxon>Bacteroidota</taxon>
        <taxon>Sphingobacteriia</taxon>
        <taxon>Sphingobacteriales</taxon>
        <taxon>Sphingobacteriaceae</taxon>
        <taxon>Mucilaginibacter</taxon>
    </lineage>
</organism>
<evidence type="ECO:0000256" key="6">
    <source>
        <dbReference type="ARBA" id="ARBA00023098"/>
    </source>
</evidence>
<name>A0ABR6PQJ9_9SPHI</name>
<keyword evidence="9" id="KW-1185">Reference proteome</keyword>
<dbReference type="RefSeq" id="WP_076376930.1">
    <property type="nucleotide sequence ID" value="NZ_FTMG01000015.1"/>
</dbReference>
<dbReference type="InterPro" id="IPR051406">
    <property type="entry name" value="PLD_domain"/>
</dbReference>
<evidence type="ECO:0000256" key="1">
    <source>
        <dbReference type="ARBA" id="ARBA00000798"/>
    </source>
</evidence>
<evidence type="ECO:0000256" key="4">
    <source>
        <dbReference type="ARBA" id="ARBA00022801"/>
    </source>
</evidence>
<evidence type="ECO:0000256" key="3">
    <source>
        <dbReference type="ARBA" id="ARBA00012027"/>
    </source>
</evidence>
<comment type="catalytic activity">
    <reaction evidence="1">
        <text>a 1,2-diacyl-sn-glycero-3-phosphocholine + H2O = a 1,2-diacyl-sn-glycero-3-phosphate + choline + H(+)</text>
        <dbReference type="Rhea" id="RHEA:14445"/>
        <dbReference type="ChEBI" id="CHEBI:15354"/>
        <dbReference type="ChEBI" id="CHEBI:15377"/>
        <dbReference type="ChEBI" id="CHEBI:15378"/>
        <dbReference type="ChEBI" id="CHEBI:57643"/>
        <dbReference type="ChEBI" id="CHEBI:58608"/>
        <dbReference type="EC" id="3.1.4.4"/>
    </reaction>
</comment>
<dbReference type="PANTHER" id="PTHR43856:SF1">
    <property type="entry name" value="MITOCHONDRIAL CARDIOLIPIN HYDROLASE"/>
    <property type="match status" value="1"/>
</dbReference>
<evidence type="ECO:0000256" key="5">
    <source>
        <dbReference type="ARBA" id="ARBA00022963"/>
    </source>
</evidence>
<comment type="similarity">
    <text evidence="2">Belongs to the phospholipase D family.</text>
</comment>
<dbReference type="EC" id="3.1.4.4" evidence="3"/>
<dbReference type="PANTHER" id="PTHR43856">
    <property type="entry name" value="CARDIOLIPIN HYDROLASE"/>
    <property type="match status" value="1"/>
</dbReference>
<evidence type="ECO:0000313" key="8">
    <source>
        <dbReference type="EMBL" id="MBB6112000.1"/>
    </source>
</evidence>
<protein>
    <recommendedName>
        <fullName evidence="3">phospholipase D</fullName>
        <ecNumber evidence="3">3.1.4.4</ecNumber>
    </recommendedName>
</protein>
<dbReference type="Proteomes" id="UP000541583">
    <property type="component" value="Unassembled WGS sequence"/>
</dbReference>
<sequence length="601" mass="65254">MFVKNSNQSGFSVKAWRGDAKTLLAFNFTDDTKATNLAGFSIQVQPHGQQAYYLFNNLVLPPGANATVPTETNSNSSANAPIQKFRWLHVPGSFHQGDTVFYGVYTYTITPRYFNNGLLTAIDLSLSVSVDVQVAPFTTSQVQLGFTRGFTQSQAFTHHFGLKALFHPAGKDLIFDTGGIAGTNAAGQTYTFLQEYQWSGFTARERVFEILNAVAADASLSMDVFAYDLNEPDLIKILLQLAASGRIRVILDNASLHHAPGVPEDAFEQQFNSIAKAPAAILRGKFGRFAHDKVFIVYKNEQPLKVLTGSTNFSVTGMYVNSNHVVVFNNTDVADLYSKVFNEAWNDQVSETFNKSSLAEGPFLFNQLGLPKMSISFSPHPAGIAQSTLDAIATRVTAATSSVLFAVMDITSGGGPVFPALKAIHENQNIFSYGISDAPGGISLYKPGNKTGVLVGGKPGTTILPPPFDKEHSISIGHQIHHKFIICDFNTDNPVVWCGSSNLALGGEEENGDNLIQINDTDIATVFALEAIALVDHFDFRNANIAPKTPNAPTAVKGGDNTPDPKAQLDIAPLNLYNNDSWAIRYFNPNDLHCIDRVLFG</sequence>
<dbReference type="InterPro" id="IPR025202">
    <property type="entry name" value="PLD-like_dom"/>
</dbReference>
<reference evidence="8 9" key="1">
    <citation type="submission" date="2020-08" db="EMBL/GenBank/DDBJ databases">
        <title>Genomic Encyclopedia of Type Strains, Phase IV (KMG-V): Genome sequencing to study the core and pangenomes of soil and plant-associated prokaryotes.</title>
        <authorList>
            <person name="Whitman W."/>
        </authorList>
    </citation>
    <scope>NUCLEOTIDE SEQUENCE [LARGE SCALE GENOMIC DNA]</scope>
    <source>
        <strain evidence="8 9">ANJLi2</strain>
    </source>
</reference>
<accession>A0ABR6PQJ9</accession>
<evidence type="ECO:0000256" key="2">
    <source>
        <dbReference type="ARBA" id="ARBA00008664"/>
    </source>
</evidence>
<gene>
    <name evidence="8" type="ORF">HDF23_004773</name>
</gene>
<keyword evidence="6" id="KW-0443">Lipid metabolism</keyword>
<dbReference type="Pfam" id="PF13091">
    <property type="entry name" value="PLDc_2"/>
    <property type="match status" value="1"/>
</dbReference>
<keyword evidence="5" id="KW-0442">Lipid degradation</keyword>
<comment type="caution">
    <text evidence="8">The sequence shown here is derived from an EMBL/GenBank/DDBJ whole genome shotgun (WGS) entry which is preliminary data.</text>
</comment>
<feature type="domain" description="Phospholipase D-like" evidence="7">
    <location>
        <begin position="218"/>
        <end position="345"/>
    </location>
</feature>
<proteinExistence type="inferred from homology"/>
<dbReference type="SUPFAM" id="SSF56024">
    <property type="entry name" value="Phospholipase D/nuclease"/>
    <property type="match status" value="2"/>
</dbReference>
<evidence type="ECO:0000259" key="7">
    <source>
        <dbReference type="Pfam" id="PF13091"/>
    </source>
</evidence>
<evidence type="ECO:0000313" key="9">
    <source>
        <dbReference type="Proteomes" id="UP000541583"/>
    </source>
</evidence>